<dbReference type="EMBL" id="CP011367">
    <property type="protein sequence ID" value="AKJ94464.1"/>
    <property type="molecule type" value="Genomic_DNA"/>
</dbReference>
<dbReference type="InterPro" id="IPR013216">
    <property type="entry name" value="Methyltransf_11"/>
</dbReference>
<dbReference type="PATRIC" id="fig|106634.4.peg.685"/>
<dbReference type="AlphaFoldDB" id="A0A0G3G245"/>
<keyword evidence="2" id="KW-0808">Transferase</keyword>
<dbReference type="CDD" id="cd02440">
    <property type="entry name" value="AdoMet_MTases"/>
    <property type="match status" value="1"/>
</dbReference>
<evidence type="ECO:0000313" key="3">
    <source>
        <dbReference type="Proteomes" id="UP000064201"/>
    </source>
</evidence>
<dbReference type="RefSeq" id="WP_047250806.1">
    <property type="nucleotide sequence ID" value="NZ_CP011367.1"/>
</dbReference>
<dbReference type="STRING" id="106634.TVD_03360"/>
<dbReference type="PANTHER" id="PTHR43036">
    <property type="entry name" value="OSJNBB0011N17.9 PROTEIN"/>
    <property type="match status" value="1"/>
</dbReference>
<accession>A0A0G3G245</accession>
<organism evidence="2 3">
    <name type="scientific">Thioalkalivibrio versutus</name>
    <dbReference type="NCBI Taxonomy" id="106634"/>
    <lineage>
        <taxon>Bacteria</taxon>
        <taxon>Pseudomonadati</taxon>
        <taxon>Pseudomonadota</taxon>
        <taxon>Gammaproteobacteria</taxon>
        <taxon>Chromatiales</taxon>
        <taxon>Ectothiorhodospiraceae</taxon>
        <taxon>Thioalkalivibrio</taxon>
    </lineage>
</organism>
<dbReference type="GO" id="GO:0032259">
    <property type="term" value="P:methylation"/>
    <property type="evidence" value="ECO:0007669"/>
    <property type="project" value="UniProtKB-KW"/>
</dbReference>
<dbReference type="InterPro" id="IPR046357">
    <property type="entry name" value="PPIase_dom_sf"/>
</dbReference>
<evidence type="ECO:0000313" key="2">
    <source>
        <dbReference type="EMBL" id="AKJ94464.1"/>
    </source>
</evidence>
<dbReference type="Proteomes" id="UP000064201">
    <property type="component" value="Chromosome"/>
</dbReference>
<dbReference type="GO" id="GO:0008757">
    <property type="term" value="F:S-adenosylmethionine-dependent methyltransferase activity"/>
    <property type="evidence" value="ECO:0007669"/>
    <property type="project" value="InterPro"/>
</dbReference>
<keyword evidence="3" id="KW-1185">Reference proteome</keyword>
<gene>
    <name evidence="2" type="ORF">TVD_03360</name>
</gene>
<proteinExistence type="predicted"/>
<dbReference type="InterPro" id="IPR029063">
    <property type="entry name" value="SAM-dependent_MTases_sf"/>
</dbReference>
<dbReference type="PANTHER" id="PTHR43036:SF2">
    <property type="entry name" value="OS04G0481300 PROTEIN"/>
    <property type="match status" value="1"/>
</dbReference>
<feature type="domain" description="Methyltransferase type 11" evidence="1">
    <location>
        <begin position="291"/>
        <end position="340"/>
    </location>
</feature>
<protein>
    <submittedName>
        <fullName evidence="2">Methyltransferase type 12</fullName>
    </submittedName>
</protein>
<dbReference type="Gene3D" id="3.10.50.40">
    <property type="match status" value="1"/>
</dbReference>
<reference evidence="2 3" key="1">
    <citation type="submission" date="2015-04" db="EMBL/GenBank/DDBJ databases">
        <title>Complete Sequence for the Genome of the Thioalkalivibrio versutus D301.</title>
        <authorList>
            <person name="Mu T."/>
            <person name="Zhou J."/>
            <person name="Xu X."/>
        </authorList>
    </citation>
    <scope>NUCLEOTIDE SEQUENCE [LARGE SCALE GENOMIC DNA]</scope>
    <source>
        <strain evidence="2 3">D301</strain>
    </source>
</reference>
<dbReference type="KEGG" id="tvr:TVD_03360"/>
<sequence>MRDPFANRIEAPSRSNPGDAADIGFMLDWASAEARHRECLLLPRLLPERDHWPGDLGSALHALGVGAVHKASRASAAVLVPPSEMDRVWELPGSAFNRGLRRHRRVEPHAGRFYPRAFIAGHAGVEAGDRELFRVGALEEDRLVADLNHPLADHELRLQARVMARHARGRDDDHSVDVARLLKARGPGMQARWRGRPTDFWADGALEREDPDPDAAFYAEPRRVHHLDATARAEIAALYGACIPAGARVLDLMSSWESHLDRVETPEAVIGLGMNAQELADNPCLASAHVQDLNVQPELPYAAGSFDAVACTASVEYLTQPEAVFQAVREVLRPGGVFVVTFSDRCFPTKAIAVWERLYDFERVGLVLDLFLRAGFTDLATFSLRGLPRPADDPYAGRLEHADPVFAVWGYRWD</sequence>
<keyword evidence="2" id="KW-0489">Methyltransferase</keyword>
<dbReference type="Gene3D" id="3.40.50.150">
    <property type="entry name" value="Vaccinia Virus protein VP39"/>
    <property type="match status" value="1"/>
</dbReference>
<dbReference type="OrthoDB" id="939937at2"/>
<dbReference type="Pfam" id="PF08241">
    <property type="entry name" value="Methyltransf_11"/>
    <property type="match status" value="1"/>
</dbReference>
<evidence type="ECO:0000259" key="1">
    <source>
        <dbReference type="Pfam" id="PF08241"/>
    </source>
</evidence>
<name>A0A0G3G245_9GAMM</name>
<dbReference type="SUPFAM" id="SSF53335">
    <property type="entry name" value="S-adenosyl-L-methionine-dependent methyltransferases"/>
    <property type="match status" value="1"/>
</dbReference>
<dbReference type="GO" id="GO:0003755">
    <property type="term" value="F:peptidyl-prolyl cis-trans isomerase activity"/>
    <property type="evidence" value="ECO:0007669"/>
    <property type="project" value="InterPro"/>
</dbReference>